<dbReference type="STRING" id="1354303.M917_2555"/>
<keyword evidence="2 5" id="KW-0812">Transmembrane</keyword>
<evidence type="ECO:0000256" key="4">
    <source>
        <dbReference type="ARBA" id="ARBA00023136"/>
    </source>
</evidence>
<dbReference type="PANTHER" id="PTHR11863">
    <property type="entry name" value="STEROL DESATURASE"/>
    <property type="match status" value="1"/>
</dbReference>
<feature type="transmembrane region" description="Helical" evidence="5">
    <location>
        <begin position="6"/>
        <end position="24"/>
    </location>
</feature>
<comment type="caution">
    <text evidence="7">The sequence shown here is derived from an EMBL/GenBank/DDBJ whole genome shotgun (WGS) entry which is preliminary data.</text>
</comment>
<evidence type="ECO:0000259" key="6">
    <source>
        <dbReference type="Pfam" id="PF04116"/>
    </source>
</evidence>
<feature type="transmembrane region" description="Helical" evidence="5">
    <location>
        <begin position="45"/>
        <end position="69"/>
    </location>
</feature>
<evidence type="ECO:0000256" key="2">
    <source>
        <dbReference type="ARBA" id="ARBA00022692"/>
    </source>
</evidence>
<dbReference type="PATRIC" id="fig|1354303.4.peg.2513"/>
<dbReference type="Proteomes" id="UP000016761">
    <property type="component" value="Unassembled WGS sequence"/>
</dbReference>
<dbReference type="AlphaFoldDB" id="U4T185"/>
<accession>U4T185</accession>
<keyword evidence="3 5" id="KW-1133">Transmembrane helix</keyword>
<gene>
    <name evidence="7" type="ORF">M917_2555</name>
</gene>
<dbReference type="InterPro" id="IPR050307">
    <property type="entry name" value="Sterol_Desaturase_Related"/>
</dbReference>
<dbReference type="EMBL" id="AUSW01000035">
    <property type="protein sequence ID" value="ERL54407.1"/>
    <property type="molecule type" value="Genomic_DNA"/>
</dbReference>
<feature type="transmembrane region" description="Helical" evidence="5">
    <location>
        <begin position="137"/>
        <end position="161"/>
    </location>
</feature>
<dbReference type="GO" id="GO:0008610">
    <property type="term" value="P:lipid biosynthetic process"/>
    <property type="evidence" value="ECO:0007669"/>
    <property type="project" value="InterPro"/>
</dbReference>
<dbReference type="OrthoDB" id="9770329at2"/>
<evidence type="ECO:0000256" key="1">
    <source>
        <dbReference type="ARBA" id="ARBA00004370"/>
    </source>
</evidence>
<evidence type="ECO:0000313" key="8">
    <source>
        <dbReference type="Proteomes" id="UP000016761"/>
    </source>
</evidence>
<organism evidence="7 8">
    <name type="scientific">Psychrobacter aquaticus CMS 56</name>
    <dbReference type="NCBI Taxonomy" id="1354303"/>
    <lineage>
        <taxon>Bacteria</taxon>
        <taxon>Pseudomonadati</taxon>
        <taxon>Pseudomonadota</taxon>
        <taxon>Gammaproteobacteria</taxon>
        <taxon>Moraxellales</taxon>
        <taxon>Moraxellaceae</taxon>
        <taxon>Psychrobacter</taxon>
    </lineage>
</organism>
<dbReference type="InterPro" id="IPR006694">
    <property type="entry name" value="Fatty_acid_hydroxylase"/>
</dbReference>
<name>U4T185_9GAMM</name>
<comment type="subcellular location">
    <subcellularLocation>
        <location evidence="1">Membrane</location>
    </subcellularLocation>
</comment>
<dbReference type="GO" id="GO:0016491">
    <property type="term" value="F:oxidoreductase activity"/>
    <property type="evidence" value="ECO:0007669"/>
    <property type="project" value="InterPro"/>
</dbReference>
<dbReference type="GO" id="GO:0005506">
    <property type="term" value="F:iron ion binding"/>
    <property type="evidence" value="ECO:0007669"/>
    <property type="project" value="InterPro"/>
</dbReference>
<feature type="domain" description="Fatty acid hydroxylase" evidence="6">
    <location>
        <begin position="88"/>
        <end position="223"/>
    </location>
</feature>
<dbReference type="GO" id="GO:0016020">
    <property type="term" value="C:membrane"/>
    <property type="evidence" value="ECO:0007669"/>
    <property type="project" value="UniProtKB-SubCell"/>
</dbReference>
<dbReference type="eggNOG" id="COG3000">
    <property type="taxonomic scope" value="Bacteria"/>
</dbReference>
<feature type="transmembrane region" description="Helical" evidence="5">
    <location>
        <begin position="81"/>
        <end position="100"/>
    </location>
</feature>
<dbReference type="Pfam" id="PF04116">
    <property type="entry name" value="FA_hydroxylase"/>
    <property type="match status" value="1"/>
</dbReference>
<dbReference type="RefSeq" id="WP_021815167.1">
    <property type="nucleotide sequence ID" value="NZ_AUSW01000035.1"/>
</dbReference>
<evidence type="ECO:0000313" key="7">
    <source>
        <dbReference type="EMBL" id="ERL54407.1"/>
    </source>
</evidence>
<reference evidence="7 8" key="1">
    <citation type="journal article" date="2013" name="Genome Announc.">
        <title>Draft Genome Sequence of Psychrobacter aquaticus Strain CMS 56T, Isolated from a Cyanobacterial Mat Sample Collected from Water Bodies in the McMurdo Dry Valley Region of Antarctica.</title>
        <authorList>
            <person name="Reddy G.S."/>
            <person name="Ara S."/>
            <person name="Singh A."/>
            <person name="Kumar Pinnaka A."/>
            <person name="Shivaji S."/>
        </authorList>
    </citation>
    <scope>NUCLEOTIDE SEQUENCE [LARGE SCALE GENOMIC DNA]</scope>
    <source>
        <strain evidence="7 8">CMS 56</strain>
    </source>
</reference>
<protein>
    <submittedName>
        <fullName evidence="7">Putative sterol desaturase</fullName>
    </submittedName>
</protein>
<sequence length="273" mass="31168">MANEVWWRLGFFLSILVIMMLMEYRYPARLSPIKSSTRWFANFGLVFAASITARLVVPIGLTAVAIYSQQNGIGLFNLIDLPHVVAIILSLLLLDIIIYWQHRLFHRVPLLWRLHRVHHADAHIDASTGLRFHPIEIVLSILIKLVSVIVLGVPAIAILIFEIMLNGLAMFNHANIRLPAAVEKPLRLVLITQVLHRIHHSQVVSETNSNYGFSVVWWDKFFDSYKSEAAKSDQELDIGLREYPEPKQNASLWILLLLPFKGKAFANKPVKDK</sequence>
<evidence type="ECO:0000256" key="3">
    <source>
        <dbReference type="ARBA" id="ARBA00022989"/>
    </source>
</evidence>
<keyword evidence="4 5" id="KW-0472">Membrane</keyword>
<keyword evidence="8" id="KW-1185">Reference proteome</keyword>
<evidence type="ECO:0000256" key="5">
    <source>
        <dbReference type="SAM" id="Phobius"/>
    </source>
</evidence>
<proteinExistence type="predicted"/>